<organism evidence="1 2">
    <name type="scientific">Psilocybe cyanescens</name>
    <dbReference type="NCBI Taxonomy" id="93625"/>
    <lineage>
        <taxon>Eukaryota</taxon>
        <taxon>Fungi</taxon>
        <taxon>Dikarya</taxon>
        <taxon>Basidiomycota</taxon>
        <taxon>Agaricomycotina</taxon>
        <taxon>Agaricomycetes</taxon>
        <taxon>Agaricomycetidae</taxon>
        <taxon>Agaricales</taxon>
        <taxon>Agaricineae</taxon>
        <taxon>Strophariaceae</taxon>
        <taxon>Psilocybe</taxon>
    </lineage>
</organism>
<dbReference type="EMBL" id="NHYD01002524">
    <property type="protein sequence ID" value="PPQ86281.1"/>
    <property type="molecule type" value="Genomic_DNA"/>
</dbReference>
<keyword evidence="2" id="KW-1185">Reference proteome</keyword>
<dbReference type="Proteomes" id="UP000283269">
    <property type="component" value="Unassembled WGS sequence"/>
</dbReference>
<proteinExistence type="predicted"/>
<gene>
    <name evidence="1" type="ORF">CVT25_005504</name>
</gene>
<comment type="caution">
    <text evidence="1">The sequence shown here is derived from an EMBL/GenBank/DDBJ whole genome shotgun (WGS) entry which is preliminary data.</text>
</comment>
<dbReference type="AlphaFoldDB" id="A0A409X6B7"/>
<sequence length="85" mass="9452">MKQAVPPNSGEELLDWSALCFHPLGLFDLRRQLGSPTASIFNTFRARFDSADLAWFAAGLASQPANIKADKFYPELHTLRNNTAD</sequence>
<name>A0A409X6B7_PSICY</name>
<protein>
    <submittedName>
        <fullName evidence="1">Uncharacterized protein</fullName>
    </submittedName>
</protein>
<reference evidence="1 2" key="1">
    <citation type="journal article" date="2018" name="Evol. Lett.">
        <title>Horizontal gene cluster transfer increased hallucinogenic mushroom diversity.</title>
        <authorList>
            <person name="Reynolds H.T."/>
            <person name="Vijayakumar V."/>
            <person name="Gluck-Thaler E."/>
            <person name="Korotkin H.B."/>
            <person name="Matheny P.B."/>
            <person name="Slot J.C."/>
        </authorList>
    </citation>
    <scope>NUCLEOTIDE SEQUENCE [LARGE SCALE GENOMIC DNA]</scope>
    <source>
        <strain evidence="1 2">2631</strain>
    </source>
</reference>
<evidence type="ECO:0000313" key="2">
    <source>
        <dbReference type="Proteomes" id="UP000283269"/>
    </source>
</evidence>
<accession>A0A409X6B7</accession>
<dbReference type="OrthoDB" id="10577600at2759"/>
<dbReference type="InParanoid" id="A0A409X6B7"/>
<evidence type="ECO:0000313" key="1">
    <source>
        <dbReference type="EMBL" id="PPQ86281.1"/>
    </source>
</evidence>